<reference evidence="1 2" key="1">
    <citation type="journal article" date="2016" name="Nat. Commun.">
        <title>Thousands of microbial genomes shed light on interconnected biogeochemical processes in an aquifer system.</title>
        <authorList>
            <person name="Anantharaman K."/>
            <person name="Brown C.T."/>
            <person name="Hug L.A."/>
            <person name="Sharon I."/>
            <person name="Castelle C.J."/>
            <person name="Probst A.J."/>
            <person name="Thomas B.C."/>
            <person name="Singh A."/>
            <person name="Wilkins M.J."/>
            <person name="Karaoz U."/>
            <person name="Brodie E.L."/>
            <person name="Williams K.H."/>
            <person name="Hubbard S.S."/>
            <person name="Banfield J.F."/>
        </authorList>
    </citation>
    <scope>NUCLEOTIDE SEQUENCE [LARGE SCALE GENOMIC DNA]</scope>
</reference>
<dbReference type="EMBL" id="MEUI01000028">
    <property type="protein sequence ID" value="OGC33756.1"/>
    <property type="molecule type" value="Genomic_DNA"/>
</dbReference>
<evidence type="ECO:0000313" key="1">
    <source>
        <dbReference type="EMBL" id="OGC33756.1"/>
    </source>
</evidence>
<protein>
    <submittedName>
        <fullName evidence="1">Uncharacterized protein</fullName>
    </submittedName>
</protein>
<gene>
    <name evidence="1" type="ORF">A2462_00575</name>
</gene>
<name>A0A1F4TM38_UNCSA</name>
<comment type="caution">
    <text evidence="1">The sequence shown here is derived from an EMBL/GenBank/DDBJ whole genome shotgun (WGS) entry which is preliminary data.</text>
</comment>
<organism evidence="1 2">
    <name type="scientific">candidate division WOR-1 bacterium RIFOXYC2_FULL_41_25</name>
    <dbReference type="NCBI Taxonomy" id="1802586"/>
    <lineage>
        <taxon>Bacteria</taxon>
        <taxon>Bacillati</taxon>
        <taxon>Saganbacteria</taxon>
    </lineage>
</organism>
<evidence type="ECO:0000313" key="2">
    <source>
        <dbReference type="Proteomes" id="UP000177309"/>
    </source>
</evidence>
<proteinExistence type="predicted"/>
<sequence>MKRLIVLFLIIIFTANVCIAAAKTEASLGVGLFGGGGGLKTILTKRISPLLTLGVDLTYGLGGSSQSYSLSGIEVFARRDINAKVYFAATISQISYSESVELQVLNKTVRKGGCFGGGIAVGIRPYLSSPLVLELGYHTTLGISLTGQFKVFEL</sequence>
<dbReference type="AlphaFoldDB" id="A0A1F4TM38"/>
<dbReference type="Proteomes" id="UP000177309">
    <property type="component" value="Unassembled WGS sequence"/>
</dbReference>
<accession>A0A1F4TM38</accession>